<dbReference type="EMBL" id="NNAY01000016">
    <property type="protein sequence ID" value="OXU31923.1"/>
    <property type="molecule type" value="Genomic_DNA"/>
</dbReference>
<keyword evidence="3" id="KW-1185">Reference proteome</keyword>
<proteinExistence type="predicted"/>
<dbReference type="Proteomes" id="UP000215335">
    <property type="component" value="Unassembled WGS sequence"/>
</dbReference>
<comment type="caution">
    <text evidence="2">The sequence shown here is derived from an EMBL/GenBank/DDBJ whole genome shotgun (WGS) entry which is preliminary data.</text>
</comment>
<protein>
    <recommendedName>
        <fullName evidence="4">Reverse transcriptase domain-containing protein</fullName>
    </recommendedName>
</protein>
<organism evidence="2 3">
    <name type="scientific">Trichomalopsis sarcophagae</name>
    <dbReference type="NCBI Taxonomy" id="543379"/>
    <lineage>
        <taxon>Eukaryota</taxon>
        <taxon>Metazoa</taxon>
        <taxon>Ecdysozoa</taxon>
        <taxon>Arthropoda</taxon>
        <taxon>Hexapoda</taxon>
        <taxon>Insecta</taxon>
        <taxon>Pterygota</taxon>
        <taxon>Neoptera</taxon>
        <taxon>Endopterygota</taxon>
        <taxon>Hymenoptera</taxon>
        <taxon>Apocrita</taxon>
        <taxon>Proctotrupomorpha</taxon>
        <taxon>Chalcidoidea</taxon>
        <taxon>Pteromalidae</taxon>
        <taxon>Pteromalinae</taxon>
        <taxon>Trichomalopsis</taxon>
    </lineage>
</organism>
<evidence type="ECO:0000256" key="1">
    <source>
        <dbReference type="SAM" id="MobiDB-lite"/>
    </source>
</evidence>
<dbReference type="STRING" id="543379.A0A232FMW8"/>
<reference evidence="2 3" key="1">
    <citation type="journal article" date="2017" name="Curr. Biol.">
        <title>The Evolution of Venom by Co-option of Single-Copy Genes.</title>
        <authorList>
            <person name="Martinson E.O."/>
            <person name="Mrinalini"/>
            <person name="Kelkar Y.D."/>
            <person name="Chang C.H."/>
            <person name="Werren J.H."/>
        </authorList>
    </citation>
    <scope>NUCLEOTIDE SEQUENCE [LARGE SCALE GENOMIC DNA]</scope>
    <source>
        <strain evidence="2 3">Alberta</strain>
        <tissue evidence="2">Whole body</tissue>
    </source>
</reference>
<sequence length="221" mass="25040">MLDGLKNSRSCGRRVNGQDSEPSGQDGCCSRSRQNIHKSVKDDIRKVMSFWKRLISVRETSSKTKSSFGLIISNSSRTSLTLEEKREVEMPRKCAHCLQKGRKQQGPRPDGISNITLKHAIHAHSEVSVDLYNACLEEETFPTNWKKLRLVFLPKRKKPLQDCSSYRSLCMLETPGKILERIICVKMDYFIEGKGGLAEHQNGFRKNRSTLDAVSLVINTA</sequence>
<evidence type="ECO:0008006" key="4">
    <source>
        <dbReference type="Google" id="ProtNLM"/>
    </source>
</evidence>
<dbReference type="AlphaFoldDB" id="A0A232FMW8"/>
<name>A0A232FMW8_9HYME</name>
<feature type="region of interest" description="Disordered" evidence="1">
    <location>
        <begin position="1"/>
        <end position="32"/>
    </location>
</feature>
<accession>A0A232FMW8</accession>
<dbReference type="PANTHER" id="PTHR19446">
    <property type="entry name" value="REVERSE TRANSCRIPTASES"/>
    <property type="match status" value="1"/>
</dbReference>
<gene>
    <name evidence="2" type="ORF">TSAR_008228</name>
</gene>
<evidence type="ECO:0000313" key="3">
    <source>
        <dbReference type="Proteomes" id="UP000215335"/>
    </source>
</evidence>
<evidence type="ECO:0000313" key="2">
    <source>
        <dbReference type="EMBL" id="OXU31923.1"/>
    </source>
</evidence>
<dbReference type="OrthoDB" id="7700848at2759"/>